<feature type="region of interest" description="Disordered" evidence="6">
    <location>
        <begin position="1"/>
        <end position="36"/>
    </location>
</feature>
<sequence>MAAPSSLASSSHLSRRATAAASPSIPPPSPPPPPQRLRCGWVGRAAPPTRRAPGVCSVVSPSKPGVAAVDVPAATIPDAAATGVGVAERISVSSLLEVVADDLLKLNNNLKSVSFTFSSQKHQRLAEIIEMIHTASLIHDDVIDDSGMRRGKETIHQLYGTRVAVLAGDFMFAQSSWFLANLENIEVIKLISQVIKDFASGEIKQASTLFDCDITLDDYLLKSYYKTASLIAASTRSAAIFSGVSTAICEQMYEYGRNLGLSFQVVDDILDFTQSAEQLGKPAGSDLAKGNLTAPVIFALQDEPQLREIIDSEFSETNSLATAIELVHRSGGIKRAHELAREKGEIAIQSLQCLPRSEFRSTLENMVKYNLERID</sequence>
<dbReference type="NCBIfam" id="TIGR02749">
    <property type="entry name" value="prenyl_cyano"/>
    <property type="match status" value="1"/>
</dbReference>
<dbReference type="GO" id="GO:0010236">
    <property type="term" value="P:plastoquinone biosynthetic process"/>
    <property type="evidence" value="ECO:0007669"/>
    <property type="project" value="TreeGrafter"/>
</dbReference>
<evidence type="ECO:0000256" key="5">
    <source>
        <dbReference type="RuleBase" id="RU004466"/>
    </source>
</evidence>
<evidence type="ECO:0000256" key="3">
    <source>
        <dbReference type="ARBA" id="ARBA00022723"/>
    </source>
</evidence>
<dbReference type="SFLD" id="SFLDS00005">
    <property type="entry name" value="Isoprenoid_Synthase_Type_I"/>
    <property type="match status" value="1"/>
</dbReference>
<dbReference type="Gene3D" id="1.10.600.10">
    <property type="entry name" value="Farnesyl Diphosphate Synthase"/>
    <property type="match status" value="1"/>
</dbReference>
<evidence type="ECO:0000313" key="8">
    <source>
        <dbReference type="Proteomes" id="UP000008022"/>
    </source>
</evidence>
<feature type="compositionally biased region" description="Pro residues" evidence="6">
    <location>
        <begin position="24"/>
        <end position="35"/>
    </location>
</feature>
<proteinExistence type="inferred from homology"/>
<comment type="similarity">
    <text evidence="2 5">Belongs to the FPP/GGPP synthase family.</text>
</comment>
<dbReference type="SUPFAM" id="SSF48576">
    <property type="entry name" value="Terpenoid synthases"/>
    <property type="match status" value="1"/>
</dbReference>
<dbReference type="Proteomes" id="UP000008022">
    <property type="component" value="Unassembled WGS sequence"/>
</dbReference>
<keyword evidence="5" id="KW-0808">Transferase</keyword>
<dbReference type="InterPro" id="IPR008949">
    <property type="entry name" value="Isoprenoid_synthase_dom_sf"/>
</dbReference>
<dbReference type="InterPro" id="IPR000092">
    <property type="entry name" value="Polyprenyl_synt"/>
</dbReference>
<accession>A0A0E0RFT7</accession>
<dbReference type="AlphaFoldDB" id="A0A0E0RFT7"/>
<dbReference type="STRING" id="4529.A0A0E0RFT7"/>
<dbReference type="Gramene" id="ORUFI12G08960.2">
    <property type="protein sequence ID" value="ORUFI12G08960.2"/>
    <property type="gene ID" value="ORUFI12G08960"/>
</dbReference>
<dbReference type="GO" id="GO:0046872">
    <property type="term" value="F:metal ion binding"/>
    <property type="evidence" value="ECO:0007669"/>
    <property type="project" value="UniProtKB-KW"/>
</dbReference>
<evidence type="ECO:0000256" key="6">
    <source>
        <dbReference type="SAM" id="MobiDB-lite"/>
    </source>
</evidence>
<evidence type="ECO:0008006" key="9">
    <source>
        <dbReference type="Google" id="ProtNLM"/>
    </source>
</evidence>
<dbReference type="EnsemblPlants" id="ORUFI12G08960.2">
    <property type="protein sequence ID" value="ORUFI12G08960.2"/>
    <property type="gene ID" value="ORUFI12G08960"/>
</dbReference>
<dbReference type="InterPro" id="IPR033749">
    <property type="entry name" value="Polyprenyl_synt_CS"/>
</dbReference>
<reference evidence="7" key="2">
    <citation type="submission" date="2015-06" db="UniProtKB">
        <authorList>
            <consortium name="EnsemblPlants"/>
        </authorList>
    </citation>
    <scope>IDENTIFICATION</scope>
</reference>
<dbReference type="PANTHER" id="PTHR12001">
    <property type="entry name" value="GERANYLGERANYL PYROPHOSPHATE SYNTHASE"/>
    <property type="match status" value="1"/>
</dbReference>
<evidence type="ECO:0000256" key="2">
    <source>
        <dbReference type="ARBA" id="ARBA00006706"/>
    </source>
</evidence>
<reference evidence="8" key="1">
    <citation type="submission" date="2013-06" db="EMBL/GenBank/DDBJ databases">
        <authorList>
            <person name="Zhao Q."/>
        </authorList>
    </citation>
    <scope>NUCLEOTIDE SEQUENCE</scope>
    <source>
        <strain evidence="8">cv. W1943</strain>
    </source>
</reference>
<dbReference type="GO" id="GO:0009507">
    <property type="term" value="C:chloroplast"/>
    <property type="evidence" value="ECO:0007669"/>
    <property type="project" value="TreeGrafter"/>
</dbReference>
<dbReference type="PROSITE" id="PS00723">
    <property type="entry name" value="POLYPRENYL_SYNTHASE_1"/>
    <property type="match status" value="1"/>
</dbReference>
<keyword evidence="3" id="KW-0479">Metal-binding</keyword>
<dbReference type="PANTHER" id="PTHR12001:SF87">
    <property type="entry name" value="SOLANESYL-DIPHOSPHATE SYNTHASE 3, CHLOROPLASTIC-RELATED"/>
    <property type="match status" value="1"/>
</dbReference>
<name>A0A0E0RFT7_ORYRU</name>
<dbReference type="Pfam" id="PF00348">
    <property type="entry name" value="polyprenyl_synt"/>
    <property type="match status" value="1"/>
</dbReference>
<protein>
    <recommendedName>
        <fullName evidence="9">Solanesyl diphosphate synthase</fullName>
    </recommendedName>
</protein>
<organism evidence="7 8">
    <name type="scientific">Oryza rufipogon</name>
    <name type="common">Brownbeard rice</name>
    <name type="synonym">Asian wild rice</name>
    <dbReference type="NCBI Taxonomy" id="4529"/>
    <lineage>
        <taxon>Eukaryota</taxon>
        <taxon>Viridiplantae</taxon>
        <taxon>Streptophyta</taxon>
        <taxon>Embryophyta</taxon>
        <taxon>Tracheophyta</taxon>
        <taxon>Spermatophyta</taxon>
        <taxon>Magnoliopsida</taxon>
        <taxon>Liliopsida</taxon>
        <taxon>Poales</taxon>
        <taxon>Poaceae</taxon>
        <taxon>BOP clade</taxon>
        <taxon>Oryzoideae</taxon>
        <taxon>Oryzeae</taxon>
        <taxon>Oryzinae</taxon>
        <taxon>Oryza</taxon>
    </lineage>
</organism>
<dbReference type="eggNOG" id="KOG0776">
    <property type="taxonomic scope" value="Eukaryota"/>
</dbReference>
<evidence type="ECO:0000256" key="4">
    <source>
        <dbReference type="ARBA" id="ARBA00022842"/>
    </source>
</evidence>
<keyword evidence="8" id="KW-1185">Reference proteome</keyword>
<dbReference type="GO" id="GO:0004659">
    <property type="term" value="F:prenyltransferase activity"/>
    <property type="evidence" value="ECO:0007669"/>
    <property type="project" value="InterPro"/>
</dbReference>
<dbReference type="GO" id="GO:0008299">
    <property type="term" value="P:isoprenoid biosynthetic process"/>
    <property type="evidence" value="ECO:0007669"/>
    <property type="project" value="InterPro"/>
</dbReference>
<dbReference type="OMA" id="INCAACC"/>
<evidence type="ECO:0000256" key="1">
    <source>
        <dbReference type="ARBA" id="ARBA00001946"/>
    </source>
</evidence>
<dbReference type="PROSITE" id="PS00444">
    <property type="entry name" value="POLYPRENYL_SYNTHASE_2"/>
    <property type="match status" value="1"/>
</dbReference>
<feature type="compositionally biased region" description="Low complexity" evidence="6">
    <location>
        <begin position="1"/>
        <end position="23"/>
    </location>
</feature>
<comment type="cofactor">
    <cofactor evidence="1">
        <name>Mg(2+)</name>
        <dbReference type="ChEBI" id="CHEBI:18420"/>
    </cofactor>
</comment>
<keyword evidence="4" id="KW-0460">Magnesium</keyword>
<evidence type="ECO:0000313" key="7">
    <source>
        <dbReference type="EnsemblPlants" id="ORUFI12G08960.2"/>
    </source>
</evidence>
<dbReference type="CDD" id="cd00685">
    <property type="entry name" value="Trans_IPPS_HT"/>
    <property type="match status" value="1"/>
</dbReference>